<keyword evidence="4" id="KW-1185">Reference proteome</keyword>
<feature type="region of interest" description="Disordered" evidence="1">
    <location>
        <begin position="431"/>
        <end position="458"/>
    </location>
</feature>
<keyword evidence="2" id="KW-1133">Transmembrane helix</keyword>
<dbReference type="RefSeq" id="WP_184754517.1">
    <property type="nucleotide sequence ID" value="NZ_BAABEK010000128.1"/>
</dbReference>
<dbReference type="Proteomes" id="UP000534286">
    <property type="component" value="Unassembled WGS sequence"/>
</dbReference>
<proteinExistence type="predicted"/>
<dbReference type="SUPFAM" id="SSF82171">
    <property type="entry name" value="DPP6 N-terminal domain-like"/>
    <property type="match status" value="1"/>
</dbReference>
<gene>
    <name evidence="3" type="ORF">FHR32_002618</name>
</gene>
<evidence type="ECO:0000313" key="3">
    <source>
        <dbReference type="EMBL" id="MBB4938313.1"/>
    </source>
</evidence>
<accession>A0A7W7RU93</accession>
<comment type="caution">
    <text evidence="3">The sequence shown here is derived from an EMBL/GenBank/DDBJ whole genome shotgun (WGS) entry which is preliminary data.</text>
</comment>
<protein>
    <submittedName>
        <fullName evidence="3">Uncharacterized protein</fullName>
    </submittedName>
</protein>
<sequence>MNNDRSEAELVRALNRAADTAPGPDGDLLTAIGGRRRRRVRRRAQSALAVVGVMAVIGGGTAVARGSFSHRGGEGAALAKVTATQSSAGENTRKAEKLKVDIRPAAEVWPSAVSTIPAKAADGWKYRPITGLSATELLLSAESSFEKAGRLESYDTVTGKSTVLADMPAPEGVKGYFAQDVEVGAESIAWWGETPNNSDKWADFWVVPRAGGTARQIGQVTGDLADVERIGVTADSVVWSVGGGGIHRIPLNGGTPEQIEGTDGLHLLSWPWAVDVAQGRGGEDQDKNQTKLVNLETGQTAEVHVPDGTQGLRCGPAWCFGGGVVQRVDGSERKPMPPELYTGGMGTTSLAGGFGFFSVPGVVGRDARGEEVEDGDAPLAAVYDPATGTTAGVGKRDRSGGGSIGTGVSSSPPSIIYWDEDQRQVQECKMVDAASAPRPSGEPTPTGKTEMCSTTQKGGGKKFTVVNLLAVPPAE</sequence>
<dbReference type="EMBL" id="JACHJU010000001">
    <property type="protein sequence ID" value="MBB4938313.1"/>
    <property type="molecule type" value="Genomic_DNA"/>
</dbReference>
<keyword evidence="2" id="KW-0812">Transmembrane</keyword>
<dbReference type="AlphaFoldDB" id="A0A7W7RU93"/>
<name>A0A7W7RU93_9ACTN</name>
<organism evidence="3 4">
    <name type="scientific">Streptosporangium album</name>
    <dbReference type="NCBI Taxonomy" id="47479"/>
    <lineage>
        <taxon>Bacteria</taxon>
        <taxon>Bacillati</taxon>
        <taxon>Actinomycetota</taxon>
        <taxon>Actinomycetes</taxon>
        <taxon>Streptosporangiales</taxon>
        <taxon>Streptosporangiaceae</taxon>
        <taxon>Streptosporangium</taxon>
    </lineage>
</organism>
<keyword evidence="2" id="KW-0472">Membrane</keyword>
<reference evidence="3 4" key="1">
    <citation type="submission" date="2020-08" db="EMBL/GenBank/DDBJ databases">
        <title>Sequencing the genomes of 1000 actinobacteria strains.</title>
        <authorList>
            <person name="Klenk H.-P."/>
        </authorList>
    </citation>
    <scope>NUCLEOTIDE SEQUENCE [LARGE SCALE GENOMIC DNA]</scope>
    <source>
        <strain evidence="3 4">DSM 43023</strain>
    </source>
</reference>
<evidence type="ECO:0000256" key="2">
    <source>
        <dbReference type="SAM" id="Phobius"/>
    </source>
</evidence>
<feature type="region of interest" description="Disordered" evidence="1">
    <location>
        <begin position="388"/>
        <end position="414"/>
    </location>
</feature>
<evidence type="ECO:0000313" key="4">
    <source>
        <dbReference type="Proteomes" id="UP000534286"/>
    </source>
</evidence>
<feature type="transmembrane region" description="Helical" evidence="2">
    <location>
        <begin position="46"/>
        <end position="64"/>
    </location>
</feature>
<evidence type="ECO:0000256" key="1">
    <source>
        <dbReference type="SAM" id="MobiDB-lite"/>
    </source>
</evidence>